<keyword evidence="5" id="KW-1133">Transmembrane helix</keyword>
<evidence type="ECO:0000256" key="6">
    <source>
        <dbReference type="ARBA" id="ARBA00023136"/>
    </source>
</evidence>
<comment type="subcellular location">
    <subcellularLocation>
        <location evidence="1">Cell membrane</location>
        <topology evidence="1">Multi-pass membrane protein</topology>
    </subcellularLocation>
</comment>
<dbReference type="Proteomes" id="UP000591803">
    <property type="component" value="Unassembled WGS sequence"/>
</dbReference>
<evidence type="ECO:0000256" key="5">
    <source>
        <dbReference type="ARBA" id="ARBA00022989"/>
    </source>
</evidence>
<evidence type="ECO:0000313" key="8">
    <source>
        <dbReference type="Proteomes" id="UP000591803"/>
    </source>
</evidence>
<dbReference type="PANTHER" id="PTHR30086:SF20">
    <property type="entry name" value="ARGININE EXPORTER PROTEIN ARGO-RELATED"/>
    <property type="match status" value="1"/>
</dbReference>
<keyword evidence="4" id="KW-0813">Transport</keyword>
<evidence type="ECO:0000256" key="4">
    <source>
        <dbReference type="ARBA" id="ARBA00022970"/>
    </source>
</evidence>
<dbReference type="EMBL" id="JABXRI010000001">
    <property type="protein sequence ID" value="MBA8063013.1"/>
    <property type="molecule type" value="Genomic_DNA"/>
</dbReference>
<dbReference type="InterPro" id="IPR001123">
    <property type="entry name" value="LeuE-type"/>
</dbReference>
<dbReference type="GO" id="GO:0015171">
    <property type="term" value="F:amino acid transmembrane transporter activity"/>
    <property type="evidence" value="ECO:0007669"/>
    <property type="project" value="TreeGrafter"/>
</dbReference>
<dbReference type="PANTHER" id="PTHR30086">
    <property type="entry name" value="ARGININE EXPORTER PROTEIN ARGO"/>
    <property type="match status" value="1"/>
</dbReference>
<dbReference type="OrthoDB" id="9804822at2"/>
<evidence type="ECO:0000256" key="2">
    <source>
        <dbReference type="ARBA" id="ARBA00022475"/>
    </source>
</evidence>
<keyword evidence="4" id="KW-0029">Amino-acid transport</keyword>
<gene>
    <name evidence="7" type="ORF">HV077_11525</name>
</gene>
<protein>
    <submittedName>
        <fullName evidence="7">LysE family translocator</fullName>
    </submittedName>
</protein>
<dbReference type="RefSeq" id="WP_135912281.1">
    <property type="nucleotide sequence ID" value="NZ_CP038856.1"/>
</dbReference>
<keyword evidence="2" id="KW-1003">Cell membrane</keyword>
<evidence type="ECO:0000256" key="1">
    <source>
        <dbReference type="ARBA" id="ARBA00004651"/>
    </source>
</evidence>
<dbReference type="AlphaFoldDB" id="A0A7W3D536"/>
<evidence type="ECO:0000256" key="3">
    <source>
        <dbReference type="ARBA" id="ARBA00022692"/>
    </source>
</evidence>
<accession>A0A7W3D536</accession>
<reference evidence="7 8" key="1">
    <citation type="submission" date="2020-06" db="EMBL/GenBank/DDBJ databases">
        <title>REHAB project genomes.</title>
        <authorList>
            <person name="Shaw L.P."/>
        </authorList>
    </citation>
    <scope>NUCLEOTIDE SEQUENCE [LARGE SCALE GENOMIC DNA]</scope>
    <source>
        <strain evidence="7 8">RHBSTW-00116</strain>
    </source>
</reference>
<organism evidence="7 8">
    <name type="scientific">Citrobacter freundii</name>
    <dbReference type="NCBI Taxonomy" id="546"/>
    <lineage>
        <taxon>Bacteria</taxon>
        <taxon>Pseudomonadati</taxon>
        <taxon>Pseudomonadota</taxon>
        <taxon>Gammaproteobacteria</taxon>
        <taxon>Enterobacterales</taxon>
        <taxon>Enterobacteriaceae</taxon>
        <taxon>Citrobacter</taxon>
        <taxon>Citrobacter freundii complex</taxon>
    </lineage>
</organism>
<sequence length="204" mass="22399">MEFIPYFLFAGALFLNAGVPGPSIAALVSRVITNGWRNVIPFIAAMWIGEVIWLSMAMAGLTTLAQTFQFGFHILKWVSIAYLCWLAFKMWRKPVNEKTDELPQRTSSWSMFSAGMALTLGNPKIMVFYLALLPSFIDLSKAGVSEWAILASITLVTLAAIDLTWTFLAHRARVLLRTPKAVRFANRIGAVAMGGAAAAIAARN</sequence>
<dbReference type="Pfam" id="PF01810">
    <property type="entry name" value="LysE"/>
    <property type="match status" value="1"/>
</dbReference>
<keyword evidence="6" id="KW-0472">Membrane</keyword>
<dbReference type="GO" id="GO:0005886">
    <property type="term" value="C:plasma membrane"/>
    <property type="evidence" value="ECO:0007669"/>
    <property type="project" value="UniProtKB-SubCell"/>
</dbReference>
<evidence type="ECO:0000313" key="7">
    <source>
        <dbReference type="EMBL" id="MBA8063013.1"/>
    </source>
</evidence>
<comment type="caution">
    <text evidence="7">The sequence shown here is derived from an EMBL/GenBank/DDBJ whole genome shotgun (WGS) entry which is preliminary data.</text>
</comment>
<name>A0A7W3D536_CITFR</name>
<proteinExistence type="predicted"/>
<keyword evidence="3" id="KW-0812">Transmembrane</keyword>